<dbReference type="EMBL" id="CP058529">
    <property type="protein sequence ID" value="QLG27436.1"/>
    <property type="molecule type" value="Genomic_DNA"/>
</dbReference>
<evidence type="ECO:0000313" key="4">
    <source>
        <dbReference type="Proteomes" id="UP000509750"/>
    </source>
</evidence>
<dbReference type="AlphaFoldDB" id="A0A7D5KF79"/>
<evidence type="ECO:0000256" key="1">
    <source>
        <dbReference type="SAM" id="Phobius"/>
    </source>
</evidence>
<evidence type="ECO:0000313" key="3">
    <source>
        <dbReference type="EMBL" id="QLG27436.1"/>
    </source>
</evidence>
<dbReference type="GeneID" id="56028704"/>
<keyword evidence="1" id="KW-0812">Transmembrane</keyword>
<evidence type="ECO:0000259" key="2">
    <source>
        <dbReference type="Pfam" id="PF26496"/>
    </source>
</evidence>
<name>A0A7D5KF79_9EURY</name>
<feature type="transmembrane region" description="Helical" evidence="1">
    <location>
        <begin position="12"/>
        <end position="34"/>
    </location>
</feature>
<feature type="transmembrane region" description="Helical" evidence="1">
    <location>
        <begin position="40"/>
        <end position="66"/>
    </location>
</feature>
<gene>
    <name evidence="3" type="ORF">HUG10_07685</name>
</gene>
<feature type="domain" description="DUF8163" evidence="2">
    <location>
        <begin position="8"/>
        <end position="155"/>
    </location>
</feature>
<proteinExistence type="predicted"/>
<feature type="transmembrane region" description="Helical" evidence="1">
    <location>
        <begin position="98"/>
        <end position="115"/>
    </location>
</feature>
<dbReference type="RefSeq" id="WP_179169011.1">
    <property type="nucleotide sequence ID" value="NZ_CP058529.1"/>
</dbReference>
<dbReference type="InterPro" id="IPR058477">
    <property type="entry name" value="DUF8163"/>
</dbReference>
<reference evidence="3 4" key="1">
    <citation type="submission" date="2020-07" db="EMBL/GenBank/DDBJ databases">
        <title>Gai3-2, isolated from salt lake.</title>
        <authorList>
            <person name="Cui H."/>
            <person name="Shi X."/>
        </authorList>
    </citation>
    <scope>NUCLEOTIDE SEQUENCE [LARGE SCALE GENOMIC DNA]</scope>
    <source>
        <strain evidence="3 4">Gai3-2</strain>
    </source>
</reference>
<keyword evidence="4" id="KW-1185">Reference proteome</keyword>
<dbReference type="Proteomes" id="UP000509750">
    <property type="component" value="Chromosome"/>
</dbReference>
<dbReference type="OrthoDB" id="188294at2157"/>
<accession>A0A7D5KF79</accession>
<feature type="transmembrane region" description="Helical" evidence="1">
    <location>
        <begin position="121"/>
        <end position="140"/>
    </location>
</feature>
<protein>
    <recommendedName>
        <fullName evidence="2">DUF8163 domain-containing protein</fullName>
    </recommendedName>
</protein>
<keyword evidence="1" id="KW-1133">Transmembrane helix</keyword>
<organism evidence="3 4">
    <name type="scientific">Halorarum halophilum</name>
    <dbReference type="NCBI Taxonomy" id="2743090"/>
    <lineage>
        <taxon>Archaea</taxon>
        <taxon>Methanobacteriati</taxon>
        <taxon>Methanobacteriota</taxon>
        <taxon>Stenosarchaea group</taxon>
        <taxon>Halobacteria</taxon>
        <taxon>Halobacteriales</taxon>
        <taxon>Haloferacaceae</taxon>
        <taxon>Halorarum</taxon>
    </lineage>
</organism>
<dbReference type="Pfam" id="PF26496">
    <property type="entry name" value="DUF8163"/>
    <property type="match status" value="1"/>
</dbReference>
<dbReference type="KEGG" id="halg:HUG10_07685"/>
<sequence>MFSRLASRRYRLTPAPVIGTTVLSLVLGVLAGPLGALGGVVSGLLAVLFGPVAGILIAHLVAVLLLGRPTGVDLLLVELGVAPLLATPLVDRPTTRDAVLVGCSSIALAAVIILADTSTASLWLVASTLAGCVAMTGYALHRYELVVLDLVPADATDAPLMRGGT</sequence>
<keyword evidence="1" id="KW-0472">Membrane</keyword>